<accession>A0AAD6LQZ9</accession>
<evidence type="ECO:0000256" key="1">
    <source>
        <dbReference type="SAM" id="Phobius"/>
    </source>
</evidence>
<feature type="transmembrane region" description="Helical" evidence="1">
    <location>
        <begin position="12"/>
        <end position="30"/>
    </location>
</feature>
<sequence>MFMQHRFFGYGDTSLVFAHVVAEFMLTFYVKSGRRIVRFYGNTVCKFLAYLVGEKCKSFSKSIYS</sequence>
<keyword evidence="3" id="KW-1185">Reference proteome</keyword>
<evidence type="ECO:0000313" key="2">
    <source>
        <dbReference type="EMBL" id="KAJ6970172.1"/>
    </source>
</evidence>
<name>A0AAD6LQZ9_9ROSI</name>
<dbReference type="Proteomes" id="UP001164929">
    <property type="component" value="Chromosome 15"/>
</dbReference>
<gene>
    <name evidence="2" type="ORF">NC653_034673</name>
</gene>
<comment type="caution">
    <text evidence="2">The sequence shown here is derived from an EMBL/GenBank/DDBJ whole genome shotgun (WGS) entry which is preliminary data.</text>
</comment>
<dbReference type="AlphaFoldDB" id="A0AAD6LQZ9"/>
<dbReference type="EMBL" id="JAQIZT010000015">
    <property type="protein sequence ID" value="KAJ6970172.1"/>
    <property type="molecule type" value="Genomic_DNA"/>
</dbReference>
<protein>
    <submittedName>
        <fullName evidence="2">Uncharacterized protein</fullName>
    </submittedName>
</protein>
<keyword evidence="1" id="KW-0812">Transmembrane</keyword>
<reference evidence="2" key="1">
    <citation type="journal article" date="2023" name="Mol. Ecol. Resour.">
        <title>Chromosome-level genome assembly of a triploid poplar Populus alba 'Berolinensis'.</title>
        <authorList>
            <person name="Chen S."/>
            <person name="Yu Y."/>
            <person name="Wang X."/>
            <person name="Wang S."/>
            <person name="Zhang T."/>
            <person name="Zhou Y."/>
            <person name="He R."/>
            <person name="Meng N."/>
            <person name="Wang Y."/>
            <person name="Liu W."/>
            <person name="Liu Z."/>
            <person name="Liu J."/>
            <person name="Guo Q."/>
            <person name="Huang H."/>
            <person name="Sederoff R.R."/>
            <person name="Wang G."/>
            <person name="Qu G."/>
            <person name="Chen S."/>
        </authorList>
    </citation>
    <scope>NUCLEOTIDE SEQUENCE</scope>
    <source>
        <strain evidence="2">SC-2020</strain>
    </source>
</reference>
<proteinExistence type="predicted"/>
<keyword evidence="1" id="KW-0472">Membrane</keyword>
<organism evidence="2 3">
    <name type="scientific">Populus alba x Populus x berolinensis</name>
    <dbReference type="NCBI Taxonomy" id="444605"/>
    <lineage>
        <taxon>Eukaryota</taxon>
        <taxon>Viridiplantae</taxon>
        <taxon>Streptophyta</taxon>
        <taxon>Embryophyta</taxon>
        <taxon>Tracheophyta</taxon>
        <taxon>Spermatophyta</taxon>
        <taxon>Magnoliopsida</taxon>
        <taxon>eudicotyledons</taxon>
        <taxon>Gunneridae</taxon>
        <taxon>Pentapetalae</taxon>
        <taxon>rosids</taxon>
        <taxon>fabids</taxon>
        <taxon>Malpighiales</taxon>
        <taxon>Salicaceae</taxon>
        <taxon>Saliceae</taxon>
        <taxon>Populus</taxon>
    </lineage>
</organism>
<evidence type="ECO:0000313" key="3">
    <source>
        <dbReference type="Proteomes" id="UP001164929"/>
    </source>
</evidence>
<keyword evidence="1" id="KW-1133">Transmembrane helix</keyword>